<feature type="transmembrane region" description="Helical" evidence="7">
    <location>
        <begin position="416"/>
        <end position="434"/>
    </location>
</feature>
<comment type="similarity">
    <text evidence="2 6">Belongs to the sodium:solute symporter (SSF) (TC 2.A.21) family.</text>
</comment>
<keyword evidence="5 7" id="KW-0472">Membrane</keyword>
<dbReference type="STRING" id="320771.Cflav_PD4470"/>
<dbReference type="PROSITE" id="PS50283">
    <property type="entry name" value="NA_SOLUT_SYMP_3"/>
    <property type="match status" value="1"/>
</dbReference>
<dbReference type="RefSeq" id="WP_007414681.1">
    <property type="nucleotide sequence ID" value="NZ_ABOX02000010.1"/>
</dbReference>
<evidence type="ECO:0000313" key="9">
    <source>
        <dbReference type="Proteomes" id="UP000003688"/>
    </source>
</evidence>
<keyword evidence="3 7" id="KW-0812">Transmembrane</keyword>
<feature type="transmembrane region" description="Helical" evidence="7">
    <location>
        <begin position="202"/>
        <end position="220"/>
    </location>
</feature>
<dbReference type="OrthoDB" id="9814523at2"/>
<evidence type="ECO:0000256" key="3">
    <source>
        <dbReference type="ARBA" id="ARBA00022692"/>
    </source>
</evidence>
<feature type="transmembrane region" description="Helical" evidence="7">
    <location>
        <begin position="526"/>
        <end position="544"/>
    </location>
</feature>
<feature type="transmembrane region" description="Helical" evidence="7">
    <location>
        <begin position="286"/>
        <end position="310"/>
    </location>
</feature>
<evidence type="ECO:0000256" key="4">
    <source>
        <dbReference type="ARBA" id="ARBA00022989"/>
    </source>
</evidence>
<comment type="subcellular location">
    <subcellularLocation>
        <location evidence="1">Membrane</location>
        <topology evidence="1">Multi-pass membrane protein</topology>
    </subcellularLocation>
</comment>
<protein>
    <submittedName>
        <fullName evidence="8">SSS sodium solute transporter superfamily</fullName>
    </submittedName>
</protein>
<dbReference type="GO" id="GO:0005412">
    <property type="term" value="F:D-glucose:sodium symporter activity"/>
    <property type="evidence" value="ECO:0007669"/>
    <property type="project" value="TreeGrafter"/>
</dbReference>
<feature type="transmembrane region" description="Helical" evidence="7">
    <location>
        <begin position="171"/>
        <end position="190"/>
    </location>
</feature>
<evidence type="ECO:0000256" key="7">
    <source>
        <dbReference type="SAM" id="Phobius"/>
    </source>
</evidence>
<organism evidence="8 9">
    <name type="scientific">Pedosphaera parvula (strain Ellin514)</name>
    <dbReference type="NCBI Taxonomy" id="320771"/>
    <lineage>
        <taxon>Bacteria</taxon>
        <taxon>Pseudomonadati</taxon>
        <taxon>Verrucomicrobiota</taxon>
        <taxon>Pedosphaerae</taxon>
        <taxon>Pedosphaerales</taxon>
        <taxon>Pedosphaeraceae</taxon>
        <taxon>Pedosphaera</taxon>
    </lineage>
</organism>
<dbReference type="Pfam" id="PF00474">
    <property type="entry name" value="SSF"/>
    <property type="match status" value="1"/>
</dbReference>
<feature type="transmembrane region" description="Helical" evidence="7">
    <location>
        <begin position="84"/>
        <end position="102"/>
    </location>
</feature>
<comment type="caution">
    <text evidence="8">The sequence shown here is derived from an EMBL/GenBank/DDBJ whole genome shotgun (WGS) entry which is preliminary data.</text>
</comment>
<evidence type="ECO:0000313" key="8">
    <source>
        <dbReference type="EMBL" id="EEF61449.1"/>
    </source>
</evidence>
<feature type="transmembrane region" description="Helical" evidence="7">
    <location>
        <begin position="123"/>
        <end position="143"/>
    </location>
</feature>
<feature type="transmembrane region" description="Helical" evidence="7">
    <location>
        <begin position="468"/>
        <end position="489"/>
    </location>
</feature>
<evidence type="ECO:0000256" key="6">
    <source>
        <dbReference type="RuleBase" id="RU362091"/>
    </source>
</evidence>
<feature type="transmembrane region" description="Helical" evidence="7">
    <location>
        <begin position="441"/>
        <end position="462"/>
    </location>
</feature>
<proteinExistence type="inferred from homology"/>
<reference evidence="8 9" key="1">
    <citation type="journal article" date="2011" name="J. Bacteriol.">
        <title>Genome sequence of 'Pedosphaera parvula' Ellin514, an aerobic Verrucomicrobial isolate from pasture soil.</title>
        <authorList>
            <person name="Kant R."/>
            <person name="van Passel M.W."/>
            <person name="Sangwan P."/>
            <person name="Palva A."/>
            <person name="Lucas S."/>
            <person name="Copeland A."/>
            <person name="Lapidus A."/>
            <person name="Glavina Del Rio T."/>
            <person name="Dalin E."/>
            <person name="Tice H."/>
            <person name="Bruce D."/>
            <person name="Goodwin L."/>
            <person name="Pitluck S."/>
            <person name="Chertkov O."/>
            <person name="Larimer F.W."/>
            <person name="Land M.L."/>
            <person name="Hauser L."/>
            <person name="Brettin T.S."/>
            <person name="Detter J.C."/>
            <person name="Han S."/>
            <person name="de Vos W.M."/>
            <person name="Janssen P.H."/>
            <person name="Smidt H."/>
        </authorList>
    </citation>
    <scope>NUCLEOTIDE SEQUENCE [LARGE SCALE GENOMIC DNA]</scope>
    <source>
        <strain evidence="8 9">Ellin514</strain>
    </source>
</reference>
<evidence type="ECO:0000256" key="2">
    <source>
        <dbReference type="ARBA" id="ARBA00006434"/>
    </source>
</evidence>
<dbReference type="AlphaFoldDB" id="B9XFT5"/>
<keyword evidence="4 7" id="KW-1133">Transmembrane helix</keyword>
<sequence>MDQVHLHLLDLIIFAVYMVATMALGFWVARKGKNTAQGYFLGNKTIPWFVIGASMVAADISSEQFISNVGGAYKHGIVLAAGDWNAWIIYSLLILIFLPYYVRTGVTTMPEFLERRYNPACRYIFAIASIIGFVAAINAGALYSGGIMLDSFFGDNLAKFMPHTTLFGNPISPVVVYIIFFAVTTGVYTIYGGLKSAAWTDLMQMVILLIAGFLVPILALRRAGDLTSFIQQNPEHFQVFKPITHKPFPATGLFTGFLSVGIWYSCTSQHMVQRILAAKNEWHARVGVVCAGFLHIIMPFFFIVPGIIAFKMFPNLPHPDQAYLVLVKELLPTGLKGLLLAGMAAALMGHVATVLNSASTIITIDLYKRLFNRDVTDAQQVRFGRWSGTLVLIASIWIAIGYTRTTTPLFEKIQTVFFYIAPPFAVVFTLGILWKRATATAAVITIILGFVFTWVLTQFALLGDYNTYNHRALCAWFFCMLTMTITSLVTTPPPEEQIKGIIWNKSFLTLPPEEQQQYRGLKDWRIWWLLFVAIVLSIYGFFLWHRFCHPW</sequence>
<name>B9XFT5_PEDPL</name>
<evidence type="ECO:0000256" key="5">
    <source>
        <dbReference type="ARBA" id="ARBA00023136"/>
    </source>
</evidence>
<accession>B9XFT5</accession>
<dbReference type="InterPro" id="IPR038377">
    <property type="entry name" value="Na/Glc_symporter_sf"/>
</dbReference>
<dbReference type="PANTHER" id="PTHR11819">
    <property type="entry name" value="SOLUTE CARRIER FAMILY 5"/>
    <property type="match status" value="1"/>
</dbReference>
<dbReference type="InterPro" id="IPR001734">
    <property type="entry name" value="Na/solute_symporter"/>
</dbReference>
<feature type="transmembrane region" description="Helical" evidence="7">
    <location>
        <begin position="248"/>
        <end position="266"/>
    </location>
</feature>
<evidence type="ECO:0000256" key="1">
    <source>
        <dbReference type="ARBA" id="ARBA00004141"/>
    </source>
</evidence>
<dbReference type="EMBL" id="ABOX02000010">
    <property type="protein sequence ID" value="EEF61449.1"/>
    <property type="molecule type" value="Genomic_DNA"/>
</dbReference>
<dbReference type="Gene3D" id="1.20.1730.10">
    <property type="entry name" value="Sodium/glucose cotransporter"/>
    <property type="match status" value="1"/>
</dbReference>
<dbReference type="NCBIfam" id="TIGR00813">
    <property type="entry name" value="sss"/>
    <property type="match status" value="1"/>
</dbReference>
<gene>
    <name evidence="8" type="ORF">Cflav_PD4470</name>
</gene>
<feature type="transmembrane region" description="Helical" evidence="7">
    <location>
        <begin position="383"/>
        <end position="404"/>
    </location>
</feature>
<dbReference type="GO" id="GO:0005886">
    <property type="term" value="C:plasma membrane"/>
    <property type="evidence" value="ECO:0007669"/>
    <property type="project" value="TreeGrafter"/>
</dbReference>
<dbReference type="CDD" id="cd10329">
    <property type="entry name" value="SLC5sbd_SGLT1-like"/>
    <property type="match status" value="1"/>
</dbReference>
<feature type="transmembrane region" description="Helical" evidence="7">
    <location>
        <begin position="338"/>
        <end position="362"/>
    </location>
</feature>
<dbReference type="PANTHER" id="PTHR11819:SF195">
    <property type="entry name" value="SODIUM_GLUCOSE COTRANSPORTER 4"/>
    <property type="match status" value="1"/>
</dbReference>
<dbReference type="Proteomes" id="UP000003688">
    <property type="component" value="Unassembled WGS sequence"/>
</dbReference>
<feature type="transmembrane region" description="Helical" evidence="7">
    <location>
        <begin position="41"/>
        <end position="58"/>
    </location>
</feature>
<keyword evidence="9" id="KW-1185">Reference proteome</keyword>
<feature type="transmembrane region" description="Helical" evidence="7">
    <location>
        <begin position="6"/>
        <end position="29"/>
    </location>
</feature>